<sequence length="204" mass="22873">MRPRMGRGGIGLRDFLGSRWPISDWEVSGICPISRRLSIAQSVGGRCDAFRDSVLPHAIWDHMGSVRLTQSLGDYSPPGAIAQRGGGKTILTDQRLVRIGRLPAGRATQLTVEFARHSGRGAHLYHSSWKEWDGTQREEIASYRLGQGKLFNAKDCVSSQSEHLGFYIASGPELLKRDRLRRIDDRLRCHHSCLWPYAMGGLYD</sequence>
<organism evidence="1 2">
    <name type="scientific">Riccia fluitans</name>
    <dbReference type="NCBI Taxonomy" id="41844"/>
    <lineage>
        <taxon>Eukaryota</taxon>
        <taxon>Viridiplantae</taxon>
        <taxon>Streptophyta</taxon>
        <taxon>Embryophyta</taxon>
        <taxon>Marchantiophyta</taxon>
        <taxon>Marchantiopsida</taxon>
        <taxon>Marchantiidae</taxon>
        <taxon>Marchantiales</taxon>
        <taxon>Ricciaceae</taxon>
        <taxon>Riccia</taxon>
    </lineage>
</organism>
<protein>
    <submittedName>
        <fullName evidence="1">Uncharacterized protein</fullName>
    </submittedName>
</protein>
<dbReference type="Proteomes" id="UP001605036">
    <property type="component" value="Unassembled WGS sequence"/>
</dbReference>
<keyword evidence="2" id="KW-1185">Reference proteome</keyword>
<evidence type="ECO:0000313" key="1">
    <source>
        <dbReference type="EMBL" id="KAL2629876.1"/>
    </source>
</evidence>
<dbReference type="EMBL" id="JBHFFA010000004">
    <property type="protein sequence ID" value="KAL2629876.1"/>
    <property type="molecule type" value="Genomic_DNA"/>
</dbReference>
<reference evidence="1 2" key="1">
    <citation type="submission" date="2024-09" db="EMBL/GenBank/DDBJ databases">
        <title>Chromosome-scale assembly of Riccia fluitans.</title>
        <authorList>
            <person name="Paukszto L."/>
            <person name="Sawicki J."/>
            <person name="Karawczyk K."/>
            <person name="Piernik-Szablinska J."/>
            <person name="Szczecinska M."/>
            <person name="Mazdziarz M."/>
        </authorList>
    </citation>
    <scope>NUCLEOTIDE SEQUENCE [LARGE SCALE GENOMIC DNA]</scope>
    <source>
        <strain evidence="1">Rf_01</strain>
        <tissue evidence="1">Aerial parts of the thallus</tissue>
    </source>
</reference>
<gene>
    <name evidence="1" type="ORF">R1flu_014562</name>
</gene>
<evidence type="ECO:0000313" key="2">
    <source>
        <dbReference type="Proteomes" id="UP001605036"/>
    </source>
</evidence>
<name>A0ABD1YGG1_9MARC</name>
<accession>A0ABD1YGG1</accession>
<comment type="caution">
    <text evidence="1">The sequence shown here is derived from an EMBL/GenBank/DDBJ whole genome shotgun (WGS) entry which is preliminary data.</text>
</comment>
<proteinExistence type="predicted"/>
<dbReference type="AlphaFoldDB" id="A0ABD1YGG1"/>